<comment type="caution">
    <text evidence="2">The sequence shown here is derived from an EMBL/GenBank/DDBJ whole genome shotgun (WGS) entry which is preliminary data.</text>
</comment>
<sequence length="85" mass="9388">MALRCGVWVGAALTAPLLLVAGGPAYERLMRHLYRDEGPGLLSKEEGWVHPGYWVVTNGLVRALTWPTRRDGLLRAALIRQPPTV</sequence>
<name>A0ABW7UA27_9ACTN</name>
<dbReference type="RefSeq" id="WP_398710790.1">
    <property type="nucleotide sequence ID" value="NZ_JBIRUI010000010.1"/>
</dbReference>
<evidence type="ECO:0000313" key="2">
    <source>
        <dbReference type="EMBL" id="MFI1716281.1"/>
    </source>
</evidence>
<evidence type="ECO:0000313" key="3">
    <source>
        <dbReference type="Proteomes" id="UP001611339"/>
    </source>
</evidence>
<evidence type="ECO:0000256" key="1">
    <source>
        <dbReference type="SAM" id="Phobius"/>
    </source>
</evidence>
<keyword evidence="3" id="KW-1185">Reference proteome</keyword>
<feature type="transmembrane region" description="Helical" evidence="1">
    <location>
        <begin position="6"/>
        <end position="26"/>
    </location>
</feature>
<keyword evidence="1" id="KW-1133">Transmembrane helix</keyword>
<accession>A0ABW7UA27</accession>
<evidence type="ECO:0008006" key="4">
    <source>
        <dbReference type="Google" id="ProtNLM"/>
    </source>
</evidence>
<keyword evidence="1" id="KW-0472">Membrane</keyword>
<dbReference type="Proteomes" id="UP001611339">
    <property type="component" value="Unassembled WGS sequence"/>
</dbReference>
<gene>
    <name evidence="2" type="ORF">ACH407_22255</name>
</gene>
<organism evidence="2 3">
    <name type="scientific">Streptomyces litmocidini</name>
    <dbReference type="NCBI Taxonomy" id="67318"/>
    <lineage>
        <taxon>Bacteria</taxon>
        <taxon>Bacillati</taxon>
        <taxon>Actinomycetota</taxon>
        <taxon>Actinomycetes</taxon>
        <taxon>Kitasatosporales</taxon>
        <taxon>Streptomycetaceae</taxon>
        <taxon>Streptomyces</taxon>
    </lineage>
</organism>
<keyword evidence="1" id="KW-0812">Transmembrane</keyword>
<reference evidence="2 3" key="1">
    <citation type="submission" date="2024-10" db="EMBL/GenBank/DDBJ databases">
        <title>The Natural Products Discovery Center: Release of the First 8490 Sequenced Strains for Exploring Actinobacteria Biosynthetic Diversity.</title>
        <authorList>
            <person name="Kalkreuter E."/>
            <person name="Kautsar S.A."/>
            <person name="Yang D."/>
            <person name="Bader C.D."/>
            <person name="Teijaro C.N."/>
            <person name="Fluegel L."/>
            <person name="Davis C.M."/>
            <person name="Simpson J.R."/>
            <person name="Lauterbach L."/>
            <person name="Steele A.D."/>
            <person name="Gui C."/>
            <person name="Meng S."/>
            <person name="Li G."/>
            <person name="Viehrig K."/>
            <person name="Ye F."/>
            <person name="Su P."/>
            <person name="Kiefer A.F."/>
            <person name="Nichols A."/>
            <person name="Cepeda A.J."/>
            <person name="Yan W."/>
            <person name="Fan B."/>
            <person name="Jiang Y."/>
            <person name="Adhikari A."/>
            <person name="Zheng C.-J."/>
            <person name="Schuster L."/>
            <person name="Cowan T.M."/>
            <person name="Smanski M.J."/>
            <person name="Chevrette M.G."/>
            <person name="De Carvalho L.P.S."/>
            <person name="Shen B."/>
        </authorList>
    </citation>
    <scope>NUCLEOTIDE SEQUENCE [LARGE SCALE GENOMIC DNA]</scope>
    <source>
        <strain evidence="2 3">NPDC020602</strain>
    </source>
</reference>
<proteinExistence type="predicted"/>
<dbReference type="EMBL" id="JBIRUI010000010">
    <property type="protein sequence ID" value="MFI1716281.1"/>
    <property type="molecule type" value="Genomic_DNA"/>
</dbReference>
<protein>
    <recommendedName>
        <fullName evidence="4">Cyclic nucleotide-binding domain-containing protein</fullName>
    </recommendedName>
</protein>